<evidence type="ECO:0000313" key="3">
    <source>
        <dbReference type="Proteomes" id="UP000281553"/>
    </source>
</evidence>
<organism evidence="2 3">
    <name type="scientific">Dibothriocephalus latus</name>
    <name type="common">Fish tapeworm</name>
    <name type="synonym">Diphyllobothrium latum</name>
    <dbReference type="NCBI Taxonomy" id="60516"/>
    <lineage>
        <taxon>Eukaryota</taxon>
        <taxon>Metazoa</taxon>
        <taxon>Spiralia</taxon>
        <taxon>Lophotrochozoa</taxon>
        <taxon>Platyhelminthes</taxon>
        <taxon>Cestoda</taxon>
        <taxon>Eucestoda</taxon>
        <taxon>Diphyllobothriidea</taxon>
        <taxon>Diphyllobothriidae</taxon>
        <taxon>Dibothriocephalus</taxon>
    </lineage>
</organism>
<feature type="compositionally biased region" description="Acidic residues" evidence="1">
    <location>
        <begin position="77"/>
        <end position="95"/>
    </location>
</feature>
<dbReference type="EMBL" id="UYRU01001128">
    <property type="protein sequence ID" value="VDK31206.1"/>
    <property type="molecule type" value="Genomic_DNA"/>
</dbReference>
<dbReference type="SMR" id="A0A3P6NWB7"/>
<dbReference type="Proteomes" id="UP000281553">
    <property type="component" value="Unassembled WGS sequence"/>
</dbReference>
<evidence type="ECO:0000256" key="1">
    <source>
        <dbReference type="SAM" id="MobiDB-lite"/>
    </source>
</evidence>
<dbReference type="AlphaFoldDB" id="A0A3P6NWB7"/>
<evidence type="ECO:0000313" key="2">
    <source>
        <dbReference type="EMBL" id="VDK31206.1"/>
    </source>
</evidence>
<accession>A0A3P6NWB7</accession>
<reference evidence="2 3" key="1">
    <citation type="submission" date="2018-11" db="EMBL/GenBank/DDBJ databases">
        <authorList>
            <consortium name="Pathogen Informatics"/>
        </authorList>
    </citation>
    <scope>NUCLEOTIDE SEQUENCE [LARGE SCALE GENOMIC DNA]</scope>
</reference>
<name>A0A3P6NWB7_DIBLA</name>
<feature type="compositionally biased region" description="Basic and acidic residues" evidence="1">
    <location>
        <begin position="43"/>
        <end position="53"/>
    </location>
</feature>
<proteinExistence type="predicted"/>
<dbReference type="SUPFAM" id="SSF103647">
    <property type="entry name" value="TSP type-3 repeat"/>
    <property type="match status" value="1"/>
</dbReference>
<feature type="compositionally biased region" description="Basic and acidic residues" evidence="1">
    <location>
        <begin position="62"/>
        <end position="74"/>
    </location>
</feature>
<dbReference type="GO" id="GO:0005509">
    <property type="term" value="F:calcium ion binding"/>
    <property type="evidence" value="ECO:0007669"/>
    <property type="project" value="InterPro"/>
</dbReference>
<gene>
    <name evidence="2" type="ORF">DILT_LOCUS298</name>
</gene>
<protein>
    <submittedName>
        <fullName evidence="2">Uncharacterized protein</fullName>
    </submittedName>
</protein>
<sequence length="111" mass="12852">MIFFSIVDVFEPRKQRLTRQFKVRTLEDMVKLNKRMAAVGWSDRDCDGIPDHLDPDDDNDGYFDKKQDSDRDGILNEYDDDDDNDGIPDIDDPDANGDGIPDCIIQVYFLF</sequence>
<keyword evidence="3" id="KW-1185">Reference proteome</keyword>
<dbReference type="InterPro" id="IPR028974">
    <property type="entry name" value="TSP_type-3_rpt"/>
</dbReference>
<feature type="region of interest" description="Disordered" evidence="1">
    <location>
        <begin position="43"/>
        <end position="99"/>
    </location>
</feature>